<name>A0ABR2KQR8_9EUKA</name>
<proteinExistence type="predicted"/>
<sequence length="172" mass="21283">MQGGEEEFYQIQDDLPYTYYFTYKNKKYPINFDLFKGYSQYFLRNEMEIEHDKDIPLIDEDEMKYLEIDEKTIDTFIKFVHRERVGISKENVTILNYLGRKYEIERLIDVTAEYINKHRREVVVEFILTYQYNTIYDKQTYENIISNHLLEYMHDDRLLLFKFPVLYWILNK</sequence>
<evidence type="ECO:0000313" key="1">
    <source>
        <dbReference type="EMBL" id="KAK8892325.1"/>
    </source>
</evidence>
<evidence type="ECO:0000313" key="2">
    <source>
        <dbReference type="Proteomes" id="UP001470230"/>
    </source>
</evidence>
<keyword evidence="2" id="KW-1185">Reference proteome</keyword>
<dbReference type="Proteomes" id="UP001470230">
    <property type="component" value="Unassembled WGS sequence"/>
</dbReference>
<evidence type="ECO:0008006" key="3">
    <source>
        <dbReference type="Google" id="ProtNLM"/>
    </source>
</evidence>
<reference evidence="1 2" key="1">
    <citation type="submission" date="2024-04" db="EMBL/GenBank/DDBJ databases">
        <title>Tritrichomonas musculus Genome.</title>
        <authorList>
            <person name="Alves-Ferreira E."/>
            <person name="Grigg M."/>
            <person name="Lorenzi H."/>
            <person name="Galac M."/>
        </authorList>
    </citation>
    <scope>NUCLEOTIDE SEQUENCE [LARGE SCALE GENOMIC DNA]</scope>
    <source>
        <strain evidence="1 2">EAF2021</strain>
    </source>
</reference>
<protein>
    <recommendedName>
        <fullName evidence="3">BTB domain-containing protein</fullName>
    </recommendedName>
</protein>
<gene>
    <name evidence="1" type="ORF">M9Y10_029551</name>
</gene>
<accession>A0ABR2KQR8</accession>
<dbReference type="EMBL" id="JAPFFF010000004">
    <property type="protein sequence ID" value="KAK8892325.1"/>
    <property type="molecule type" value="Genomic_DNA"/>
</dbReference>
<comment type="caution">
    <text evidence="1">The sequence shown here is derived from an EMBL/GenBank/DDBJ whole genome shotgun (WGS) entry which is preliminary data.</text>
</comment>
<organism evidence="1 2">
    <name type="scientific">Tritrichomonas musculus</name>
    <dbReference type="NCBI Taxonomy" id="1915356"/>
    <lineage>
        <taxon>Eukaryota</taxon>
        <taxon>Metamonada</taxon>
        <taxon>Parabasalia</taxon>
        <taxon>Tritrichomonadida</taxon>
        <taxon>Tritrichomonadidae</taxon>
        <taxon>Tritrichomonas</taxon>
    </lineage>
</organism>